<evidence type="ECO:0000256" key="3">
    <source>
        <dbReference type="ARBA" id="ARBA00012756"/>
    </source>
</evidence>
<dbReference type="InterPro" id="IPR036156">
    <property type="entry name" value="Beta-gal/glucu_dom_sf"/>
</dbReference>
<feature type="chain" id="PRO_5002428589" description="beta-galactosidase" evidence="7">
    <location>
        <begin position="24"/>
        <end position="705"/>
    </location>
</feature>
<dbReference type="InterPro" id="IPR006104">
    <property type="entry name" value="Glyco_hydro_2_N"/>
</dbReference>
<dbReference type="InterPro" id="IPR008979">
    <property type="entry name" value="Galactose-bd-like_sf"/>
</dbReference>
<keyword evidence="4 6" id="KW-0378">Hydrolase</keyword>
<dbReference type="EC" id="3.2.1.23" evidence="3"/>
<dbReference type="PRINTS" id="PR00132">
    <property type="entry name" value="GLHYDRLASE2"/>
</dbReference>
<evidence type="ECO:0000259" key="9">
    <source>
        <dbReference type="Pfam" id="PF02836"/>
    </source>
</evidence>
<proteinExistence type="inferred from homology"/>
<evidence type="ECO:0000256" key="6">
    <source>
        <dbReference type="RuleBase" id="RU361154"/>
    </source>
</evidence>
<dbReference type="FunFam" id="3.20.20.80:FF:000121">
    <property type="entry name" value="Beta-galactosidase"/>
    <property type="match status" value="1"/>
</dbReference>
<dbReference type="Pfam" id="PF16353">
    <property type="entry name" value="LacZ_4"/>
    <property type="match status" value="1"/>
</dbReference>
<evidence type="ECO:0000313" key="13">
    <source>
        <dbReference type="Proteomes" id="UP000032900"/>
    </source>
</evidence>
<evidence type="ECO:0000256" key="7">
    <source>
        <dbReference type="SAM" id="SignalP"/>
    </source>
</evidence>
<dbReference type="Gene3D" id="2.60.40.10">
    <property type="entry name" value="Immunoglobulins"/>
    <property type="match status" value="2"/>
</dbReference>
<evidence type="ECO:0000259" key="11">
    <source>
        <dbReference type="Pfam" id="PF16353"/>
    </source>
</evidence>
<dbReference type="AlphaFoldDB" id="A0A0E9LR51"/>
<dbReference type="InterPro" id="IPR006102">
    <property type="entry name" value="Ig-like_GH2"/>
</dbReference>
<dbReference type="GO" id="GO:0004565">
    <property type="term" value="F:beta-galactosidase activity"/>
    <property type="evidence" value="ECO:0007669"/>
    <property type="project" value="UniProtKB-EC"/>
</dbReference>
<sequence length="705" mass="80944">MRKNSFLSVLIFSSLLWSCTSYTDYSEVPFEEKVPADWENTAVNEINRETPRAWYVPFASPNEVDADDKWASSLLQSLNGEWLFNYSDNPSSRPFYFFKDDFDTRNWSTIKVPSNFEIEGFTYPIYTNVQYPHEVTPPTIQDHYNPVGSYKRTFTLPADWDGKEVFVHFGAVSSAMYIWVNEQMVGYSQDSKTPAEFNITQYLKPGENSLAVEVYKWSDGSYLEDQDFWRLGGITRDVFLMARNPTHIRDFRVNGNLADDYTTGLLSLQVELSANFDASYSIAAALKEGDTILEEFSEVATNGQVHFESSYPDVKKWTAETPHLYELEITLRNAENAVVEVLRQDVGFRRVEIIDNTLRVNGEYIYLKGANLHEHHEVTGHVMDEATMLKDIEIMKSHNLNAVRTSHYPQPERFYELCNRYGLYVVDEANIESHGMGYGDQSLAKDPAWMESHLFRTRNMFERDKNQPSIIIWSLGNEAGDGVNFDATYDYLKSVDSTRPTQYEQAHGGRNTDIFAPMYASIERMIRYAEEDGSKPLIQCEYAHAMGNSVGNLQDYWDVIEAYEVMQGGFIWDWVDAGLLTKDEDGTEFWAYGGDFGPDTVPSDGNFCINGLVDPDRGIKPALLEVKKVYQYIKFHPEDLAKGSIAIENKYDFINTNRFDFTWVIEGDGEKVQSGTFDQINLDPDQKTTVSAIWILRLNRVWNIF</sequence>
<keyword evidence="7" id="KW-0732">Signal</keyword>
<evidence type="ECO:0000313" key="12">
    <source>
        <dbReference type="EMBL" id="GAO28052.1"/>
    </source>
</evidence>
<dbReference type="EMBL" id="BAZW01000001">
    <property type="protein sequence ID" value="GAO28052.1"/>
    <property type="molecule type" value="Genomic_DNA"/>
</dbReference>
<dbReference type="PANTHER" id="PTHR46323">
    <property type="entry name" value="BETA-GALACTOSIDASE"/>
    <property type="match status" value="1"/>
</dbReference>
<feature type="domain" description="Glycoside hydrolase family 2 immunoglobulin-like beta-sandwich" evidence="8">
    <location>
        <begin position="246"/>
        <end position="349"/>
    </location>
</feature>
<gene>
    <name evidence="12" type="ORF">JCM15548_109</name>
</gene>
<dbReference type="InterPro" id="IPR006103">
    <property type="entry name" value="Glyco_hydro_2_cat"/>
</dbReference>
<dbReference type="Gene3D" id="2.60.120.260">
    <property type="entry name" value="Galactose-binding domain-like"/>
    <property type="match status" value="1"/>
</dbReference>
<evidence type="ECO:0000256" key="4">
    <source>
        <dbReference type="ARBA" id="ARBA00022801"/>
    </source>
</evidence>
<feature type="domain" description="Glycosyl hydrolases family 2 sugar binding" evidence="10">
    <location>
        <begin position="75"/>
        <end position="242"/>
    </location>
</feature>
<dbReference type="SUPFAM" id="SSF49785">
    <property type="entry name" value="Galactose-binding domain-like"/>
    <property type="match status" value="1"/>
</dbReference>
<dbReference type="SUPFAM" id="SSF51445">
    <property type="entry name" value="(Trans)glycosidases"/>
    <property type="match status" value="1"/>
</dbReference>
<dbReference type="InterPro" id="IPR023230">
    <property type="entry name" value="Glyco_hydro_2_CS"/>
</dbReference>
<feature type="domain" description="Glycoside hydrolase family 2 catalytic" evidence="9">
    <location>
        <begin position="351"/>
        <end position="635"/>
    </location>
</feature>
<dbReference type="InterPro" id="IPR032312">
    <property type="entry name" value="LacZ_4"/>
</dbReference>
<feature type="domain" description="Beta-galactosidase" evidence="11">
    <location>
        <begin position="646"/>
        <end position="691"/>
    </location>
</feature>
<organism evidence="12 13">
    <name type="scientific">Geofilum rubicundum JCM 15548</name>
    <dbReference type="NCBI Taxonomy" id="1236989"/>
    <lineage>
        <taxon>Bacteria</taxon>
        <taxon>Pseudomonadati</taxon>
        <taxon>Bacteroidota</taxon>
        <taxon>Bacteroidia</taxon>
        <taxon>Marinilabiliales</taxon>
        <taxon>Marinilabiliaceae</taxon>
        <taxon>Geofilum</taxon>
    </lineage>
</organism>
<comment type="caution">
    <text evidence="12">The sequence shown here is derived from an EMBL/GenBank/DDBJ whole genome shotgun (WGS) entry which is preliminary data.</text>
</comment>
<reference evidence="12 13" key="1">
    <citation type="journal article" date="2015" name="Microbes Environ.">
        <title>Distribution and evolution of nitrogen fixation genes in the phylum bacteroidetes.</title>
        <authorList>
            <person name="Inoue J."/>
            <person name="Oshima K."/>
            <person name="Suda W."/>
            <person name="Sakamoto M."/>
            <person name="Iino T."/>
            <person name="Noda S."/>
            <person name="Hongoh Y."/>
            <person name="Hattori M."/>
            <person name="Ohkuma M."/>
        </authorList>
    </citation>
    <scope>NUCLEOTIDE SEQUENCE [LARGE SCALE GENOMIC DNA]</scope>
    <source>
        <strain evidence="12">JCM 15548</strain>
    </source>
</reference>
<comment type="similarity">
    <text evidence="2 6">Belongs to the glycosyl hydrolase 2 family.</text>
</comment>
<feature type="signal peptide" evidence="7">
    <location>
        <begin position="1"/>
        <end position="23"/>
    </location>
</feature>
<accession>A0A0E9LR51</accession>
<name>A0A0E9LR51_9BACT</name>
<dbReference type="Proteomes" id="UP000032900">
    <property type="component" value="Unassembled WGS sequence"/>
</dbReference>
<comment type="catalytic activity">
    <reaction evidence="1">
        <text>Hydrolysis of terminal non-reducing beta-D-galactose residues in beta-D-galactosides.</text>
        <dbReference type="EC" id="3.2.1.23"/>
    </reaction>
</comment>
<dbReference type="Gene3D" id="3.20.20.80">
    <property type="entry name" value="Glycosidases"/>
    <property type="match status" value="1"/>
</dbReference>
<evidence type="ECO:0000259" key="10">
    <source>
        <dbReference type="Pfam" id="PF02837"/>
    </source>
</evidence>
<dbReference type="PANTHER" id="PTHR46323:SF2">
    <property type="entry name" value="BETA-GALACTOSIDASE"/>
    <property type="match status" value="1"/>
</dbReference>
<evidence type="ECO:0000259" key="8">
    <source>
        <dbReference type="Pfam" id="PF00703"/>
    </source>
</evidence>
<dbReference type="InterPro" id="IPR006101">
    <property type="entry name" value="Glyco_hydro_2"/>
</dbReference>
<protein>
    <recommendedName>
        <fullName evidence="3">beta-galactosidase</fullName>
        <ecNumber evidence="3">3.2.1.23</ecNumber>
    </recommendedName>
</protein>
<evidence type="ECO:0000256" key="2">
    <source>
        <dbReference type="ARBA" id="ARBA00007401"/>
    </source>
</evidence>
<dbReference type="Pfam" id="PF02836">
    <property type="entry name" value="Glyco_hydro_2_C"/>
    <property type="match status" value="1"/>
</dbReference>
<keyword evidence="13" id="KW-1185">Reference proteome</keyword>
<dbReference type="GO" id="GO:0005990">
    <property type="term" value="P:lactose catabolic process"/>
    <property type="evidence" value="ECO:0007669"/>
    <property type="project" value="TreeGrafter"/>
</dbReference>
<dbReference type="InterPro" id="IPR017853">
    <property type="entry name" value="GH"/>
</dbReference>
<keyword evidence="5 6" id="KW-0326">Glycosidase</keyword>
<dbReference type="SUPFAM" id="SSF49303">
    <property type="entry name" value="beta-Galactosidase/glucuronidase domain"/>
    <property type="match status" value="2"/>
</dbReference>
<dbReference type="Pfam" id="PF00703">
    <property type="entry name" value="Glyco_hydro_2"/>
    <property type="match status" value="1"/>
</dbReference>
<dbReference type="PROSITE" id="PS00719">
    <property type="entry name" value="GLYCOSYL_HYDROL_F2_1"/>
    <property type="match status" value="1"/>
</dbReference>
<evidence type="ECO:0000256" key="1">
    <source>
        <dbReference type="ARBA" id="ARBA00001412"/>
    </source>
</evidence>
<dbReference type="InterPro" id="IPR050347">
    <property type="entry name" value="Bact_Beta-galactosidase"/>
</dbReference>
<dbReference type="STRING" id="1236989.JCM15548_109"/>
<evidence type="ECO:0000256" key="5">
    <source>
        <dbReference type="ARBA" id="ARBA00023295"/>
    </source>
</evidence>
<dbReference type="GO" id="GO:0009341">
    <property type="term" value="C:beta-galactosidase complex"/>
    <property type="evidence" value="ECO:0007669"/>
    <property type="project" value="TreeGrafter"/>
</dbReference>
<dbReference type="InterPro" id="IPR013783">
    <property type="entry name" value="Ig-like_fold"/>
</dbReference>
<dbReference type="Pfam" id="PF02837">
    <property type="entry name" value="Glyco_hydro_2_N"/>
    <property type="match status" value="1"/>
</dbReference>